<gene>
    <name evidence="3" type="ORF">ABCQ75_02510</name>
</gene>
<evidence type="ECO:0000259" key="2">
    <source>
        <dbReference type="Pfam" id="PF24551"/>
    </source>
</evidence>
<evidence type="ECO:0000256" key="1">
    <source>
        <dbReference type="SAM" id="MobiDB-lite"/>
    </source>
</evidence>
<evidence type="ECO:0000313" key="3">
    <source>
        <dbReference type="EMBL" id="MEN2743410.1"/>
    </source>
</evidence>
<keyword evidence="4" id="KW-1185">Reference proteome</keyword>
<dbReference type="EMBL" id="JBDFRB010000002">
    <property type="protein sequence ID" value="MEN2743410.1"/>
    <property type="molecule type" value="Genomic_DNA"/>
</dbReference>
<dbReference type="RefSeq" id="WP_345882944.1">
    <property type="nucleotide sequence ID" value="NZ_JBDFRB010000002.1"/>
</dbReference>
<organism evidence="3 4">
    <name type="scientific">Sinomonas halotolerans</name>
    <dbReference type="NCBI Taxonomy" id="1644133"/>
    <lineage>
        <taxon>Bacteria</taxon>
        <taxon>Bacillati</taxon>
        <taxon>Actinomycetota</taxon>
        <taxon>Actinomycetes</taxon>
        <taxon>Micrococcales</taxon>
        <taxon>Micrococcaceae</taxon>
        <taxon>Sinomonas</taxon>
    </lineage>
</organism>
<protein>
    <recommendedName>
        <fullName evidence="2">Histone acetyltransferase Rv0428c-like SH3 domain-containing protein</fullName>
    </recommendedName>
</protein>
<dbReference type="InterPro" id="IPR056934">
    <property type="entry name" value="SH3_Rv0428c"/>
</dbReference>
<sequence length="90" mass="9480">MPDSPLPPPARRLLSLAPGTRVVVRYRIEGGFTDALGELADCTGREARVRTRGGVAVVRLEDVVAAKPVPPPPPRRAPRSQAAHDAGPVA</sequence>
<name>A0ABU9WW53_9MICC</name>
<evidence type="ECO:0000313" key="4">
    <source>
        <dbReference type="Proteomes" id="UP001422074"/>
    </source>
</evidence>
<feature type="region of interest" description="Disordered" evidence="1">
    <location>
        <begin position="66"/>
        <end position="90"/>
    </location>
</feature>
<dbReference type="Proteomes" id="UP001422074">
    <property type="component" value="Unassembled WGS sequence"/>
</dbReference>
<dbReference type="Pfam" id="PF24551">
    <property type="entry name" value="SH3_Rv0428c"/>
    <property type="match status" value="1"/>
</dbReference>
<feature type="domain" description="Histone acetyltransferase Rv0428c-like SH3" evidence="2">
    <location>
        <begin position="17"/>
        <end position="67"/>
    </location>
</feature>
<reference evidence="3 4" key="1">
    <citation type="submission" date="2024-05" db="EMBL/GenBank/DDBJ databases">
        <title>Sinomonas sp. nov., isolated from a waste landfill.</title>
        <authorList>
            <person name="Zhao Y."/>
        </authorList>
    </citation>
    <scope>NUCLEOTIDE SEQUENCE [LARGE SCALE GENOMIC DNA]</scope>
    <source>
        <strain evidence="3 4">CCTCC AB2014300</strain>
    </source>
</reference>
<accession>A0ABU9WW53</accession>
<comment type="caution">
    <text evidence="3">The sequence shown here is derived from an EMBL/GenBank/DDBJ whole genome shotgun (WGS) entry which is preliminary data.</text>
</comment>
<proteinExistence type="predicted"/>